<keyword evidence="2" id="KW-1185">Reference proteome</keyword>
<name>A0A4R1Q2U3_9FIRM</name>
<comment type="caution">
    <text evidence="1">The sequence shown here is derived from an EMBL/GenBank/DDBJ whole genome shotgun (WGS) entry which is preliminary data.</text>
</comment>
<dbReference type="EMBL" id="SLUI01000003">
    <property type="protein sequence ID" value="TCL38880.1"/>
    <property type="molecule type" value="Genomic_DNA"/>
</dbReference>
<organism evidence="1 2">
    <name type="scientific">Anaerospora hongkongensis</name>
    <dbReference type="NCBI Taxonomy" id="244830"/>
    <lineage>
        <taxon>Bacteria</taxon>
        <taxon>Bacillati</taxon>
        <taxon>Bacillota</taxon>
        <taxon>Negativicutes</taxon>
        <taxon>Selenomonadales</taxon>
        <taxon>Sporomusaceae</taxon>
        <taxon>Anaerospora</taxon>
    </lineage>
</organism>
<accession>A0A4R1Q2U3</accession>
<protein>
    <submittedName>
        <fullName evidence="1">Uncharacterized protein</fullName>
    </submittedName>
</protein>
<gene>
    <name evidence="1" type="ORF">EV210_103364</name>
</gene>
<dbReference type="AlphaFoldDB" id="A0A4R1Q2U3"/>
<sequence length="136" mass="14899">MRGGGLTAAGVSKILASKRVQEFKDFVKSTTILKVPHHGRENACSQDMSDAFGSSPVLSVVSDEVLNEKNEGISNTPWYTARTNDEKIKINNNLVSRKVLTTRSDKDIFLKISPTGKISVNTNYFANVLAEIAKVK</sequence>
<proteinExistence type="predicted"/>
<evidence type="ECO:0000313" key="2">
    <source>
        <dbReference type="Proteomes" id="UP000295063"/>
    </source>
</evidence>
<reference evidence="1 2" key="1">
    <citation type="submission" date="2019-03" db="EMBL/GenBank/DDBJ databases">
        <title>Genomic Encyclopedia of Type Strains, Phase IV (KMG-IV): sequencing the most valuable type-strain genomes for metagenomic binning, comparative biology and taxonomic classification.</title>
        <authorList>
            <person name="Goeker M."/>
        </authorList>
    </citation>
    <scope>NUCLEOTIDE SEQUENCE [LARGE SCALE GENOMIC DNA]</scope>
    <source>
        <strain evidence="1 2">DSM 15969</strain>
    </source>
</reference>
<dbReference type="Proteomes" id="UP000295063">
    <property type="component" value="Unassembled WGS sequence"/>
</dbReference>
<evidence type="ECO:0000313" key="1">
    <source>
        <dbReference type="EMBL" id="TCL38880.1"/>
    </source>
</evidence>